<name>G5A8G7_PHYSP</name>
<dbReference type="EMBL" id="JH159161">
    <property type="protein sequence ID" value="EGZ08193.1"/>
    <property type="molecule type" value="Genomic_DNA"/>
</dbReference>
<dbReference type="InParanoid" id="G5A8G7"/>
<dbReference type="AlphaFoldDB" id="G5A8G7"/>
<organism evidence="1 2">
    <name type="scientific">Phytophthora sojae (strain P6497)</name>
    <name type="common">Soybean stem and root rot agent</name>
    <name type="synonym">Phytophthora megasperma f. sp. glycines</name>
    <dbReference type="NCBI Taxonomy" id="1094619"/>
    <lineage>
        <taxon>Eukaryota</taxon>
        <taxon>Sar</taxon>
        <taxon>Stramenopiles</taxon>
        <taxon>Oomycota</taxon>
        <taxon>Peronosporomycetes</taxon>
        <taxon>Peronosporales</taxon>
        <taxon>Peronosporaceae</taxon>
        <taxon>Phytophthora</taxon>
    </lineage>
</organism>
<protein>
    <submittedName>
        <fullName evidence="1">Uncharacterized protein</fullName>
    </submittedName>
</protein>
<keyword evidence="2" id="KW-1185">Reference proteome</keyword>
<reference evidence="1 2" key="1">
    <citation type="journal article" date="2006" name="Science">
        <title>Phytophthora genome sequences uncover evolutionary origins and mechanisms of pathogenesis.</title>
        <authorList>
            <person name="Tyler B.M."/>
            <person name="Tripathy S."/>
            <person name="Zhang X."/>
            <person name="Dehal P."/>
            <person name="Jiang R.H."/>
            <person name="Aerts A."/>
            <person name="Arredondo F.D."/>
            <person name="Baxter L."/>
            <person name="Bensasson D."/>
            <person name="Beynon J.L."/>
            <person name="Chapman J."/>
            <person name="Damasceno C.M."/>
            <person name="Dorrance A.E."/>
            <person name="Dou D."/>
            <person name="Dickerman A.W."/>
            <person name="Dubchak I.L."/>
            <person name="Garbelotto M."/>
            <person name="Gijzen M."/>
            <person name="Gordon S.G."/>
            <person name="Govers F."/>
            <person name="Grunwald N.J."/>
            <person name="Huang W."/>
            <person name="Ivors K.L."/>
            <person name="Jones R.W."/>
            <person name="Kamoun S."/>
            <person name="Krampis K."/>
            <person name="Lamour K.H."/>
            <person name="Lee M.K."/>
            <person name="McDonald W.H."/>
            <person name="Medina M."/>
            <person name="Meijer H.J."/>
            <person name="Nordberg E.K."/>
            <person name="Maclean D.J."/>
            <person name="Ospina-Giraldo M.D."/>
            <person name="Morris P.F."/>
            <person name="Phuntumart V."/>
            <person name="Putnam N.H."/>
            <person name="Rash S."/>
            <person name="Rose J.K."/>
            <person name="Sakihama Y."/>
            <person name="Salamov A.A."/>
            <person name="Savidor A."/>
            <person name="Scheuring C.F."/>
            <person name="Smith B.M."/>
            <person name="Sobral B.W."/>
            <person name="Terry A."/>
            <person name="Torto-Alalibo T.A."/>
            <person name="Win J."/>
            <person name="Xu Z."/>
            <person name="Zhang H."/>
            <person name="Grigoriev I.V."/>
            <person name="Rokhsar D.S."/>
            <person name="Boore J.L."/>
        </authorList>
    </citation>
    <scope>NUCLEOTIDE SEQUENCE [LARGE SCALE GENOMIC DNA]</scope>
    <source>
        <strain evidence="1 2">P6497</strain>
    </source>
</reference>
<dbReference type="OMA" id="RANCQTI"/>
<dbReference type="KEGG" id="psoj:PHYSODRAFT_306221"/>
<evidence type="ECO:0000313" key="1">
    <source>
        <dbReference type="EMBL" id="EGZ08193.1"/>
    </source>
</evidence>
<dbReference type="Proteomes" id="UP000002640">
    <property type="component" value="Unassembled WGS sequence"/>
</dbReference>
<sequence length="383" mass="43521">MYVERERMIDERDAKLILGKLMTQVFGTSRRGREEANLFKWVRCIWATKISSYPWSSRLCVQHGTQSYYKTRFDAPGTGSRRPSYNCALVEMDRSLALISIGSMSAADVEAFSAVLASDHPEEYLSGSPRGVVGRPRRGFRALQFDSEIPFVRTFSDDGESEWVNVLIPGYGRCNVDLEFDGSKVEIGDSGGVTTLTIGFDKLDPSNSDGLCDFLKVVGPSLLFLTIDGPIENLNANMILQHCPNLVELALCTLFIDVRLNVVELRANCQTIPPLHRYWYFIEDLASAMSNEAHPFSKCVRRLRVRLVEAWPGWDIVPANFYPALSDTDFSAMLEMLKVNRSLEYLDVVVDHHDLRYLKEFRKYHLEPINRSLRLPIESKIAF</sequence>
<dbReference type="GeneID" id="20642671"/>
<gene>
    <name evidence="1" type="ORF">PHYSODRAFT_306221</name>
</gene>
<evidence type="ECO:0000313" key="2">
    <source>
        <dbReference type="Proteomes" id="UP000002640"/>
    </source>
</evidence>
<accession>G5A8G7</accession>
<dbReference type="RefSeq" id="XP_009536365.1">
    <property type="nucleotide sequence ID" value="XM_009538070.1"/>
</dbReference>
<proteinExistence type="predicted"/>